<reference evidence="6" key="2">
    <citation type="submission" date="2020-09" db="EMBL/GenBank/DDBJ databases">
        <title>Reference genome assembly for Australian Ascochyta lentis isolate Al4.</title>
        <authorList>
            <person name="Lee R.C."/>
            <person name="Farfan-Caceres L.M."/>
            <person name="Debler J.W."/>
            <person name="Williams A.H."/>
            <person name="Henares B.M."/>
        </authorList>
    </citation>
    <scope>NUCLEOTIDE SEQUENCE</scope>
    <source>
        <strain evidence="6">Al4</strain>
    </source>
</reference>
<dbReference type="PANTHER" id="PTHR47424">
    <property type="entry name" value="REGULATORY PROTEIN GAL4"/>
    <property type="match status" value="1"/>
</dbReference>
<dbReference type="GO" id="GO:0008270">
    <property type="term" value="F:zinc ion binding"/>
    <property type="evidence" value="ECO:0007669"/>
    <property type="project" value="InterPro"/>
</dbReference>
<dbReference type="PANTHER" id="PTHR47424:SF6">
    <property type="entry name" value="PROLINE UTILIZATION TRANS-ACTIVATOR"/>
    <property type="match status" value="1"/>
</dbReference>
<keyword evidence="4" id="KW-0812">Transmembrane</keyword>
<evidence type="ECO:0000256" key="1">
    <source>
        <dbReference type="ARBA" id="ARBA00023015"/>
    </source>
</evidence>
<dbReference type="Proteomes" id="UP000651452">
    <property type="component" value="Unassembled WGS sequence"/>
</dbReference>
<dbReference type="CDD" id="cd12148">
    <property type="entry name" value="fungal_TF_MHR"/>
    <property type="match status" value="1"/>
</dbReference>
<feature type="domain" description="Xylanolytic transcriptional activator regulatory" evidence="5">
    <location>
        <begin position="52"/>
        <end position="125"/>
    </location>
</feature>
<dbReference type="InterPro" id="IPR051127">
    <property type="entry name" value="Fungal_SecMet_Regulators"/>
</dbReference>
<sequence>MPSPQDGDPGRIFYQQARNLIPDVIELNSLRTVQATFVIGVYLLPASAIGSSYVYLGLALRKALALDLHLETEEININDLEKELRRRLWWAVYSLERCTTVKLNRPRSVDTAIVTVNLPTPLSSLDSQQAFNNVDHQIANAQLMMILDRVQERVTRQDFSLGIESALKHWKRSLPITLRLESIHPRSSSYRATFHLYLNYYFTWIAMGKMSVVARVRSYLRRHLGRDAQRTPENYEDHLSKACIKAATKILRLYEDVRRTGNLTRFSFTDFQGCSVATSLVLLAGILERDSDYEKHVNFGLDSLRKMAEGNATATAGYKFVEALQSIAEEAVQRLRQHNTTFSNAAQSSSQASDYNNWADWLALQSRQPSNVDESETRMPFDTGGPSMMTGSESSEIQPALNFTTWDGATALQQLSAPPVVLRPAGLQYEDASPSMDMLDPAMLNAEYNEDTTFLMGLTGFDMMGFGFQD</sequence>
<accession>A0A8H7IXM5</accession>
<dbReference type="AlphaFoldDB" id="A0A8H7IXM5"/>
<evidence type="ECO:0000259" key="5">
    <source>
        <dbReference type="SMART" id="SM00906"/>
    </source>
</evidence>
<protein>
    <recommendedName>
        <fullName evidence="5">Xylanolytic transcriptional activator regulatory domain-containing protein</fullName>
    </recommendedName>
</protein>
<keyword evidence="4" id="KW-0472">Membrane</keyword>
<keyword evidence="2" id="KW-0804">Transcription</keyword>
<keyword evidence="7" id="KW-1185">Reference proteome</keyword>
<keyword evidence="1" id="KW-0805">Transcription regulation</keyword>
<proteinExistence type="predicted"/>
<gene>
    <name evidence="6" type="ORF">EKO04_009001</name>
</gene>
<comment type="caution">
    <text evidence="6">The sequence shown here is derived from an EMBL/GenBank/DDBJ whole genome shotgun (WGS) entry which is preliminary data.</text>
</comment>
<evidence type="ECO:0000313" key="6">
    <source>
        <dbReference type="EMBL" id="KAF9692747.1"/>
    </source>
</evidence>
<dbReference type="Pfam" id="PF04082">
    <property type="entry name" value="Fungal_trans"/>
    <property type="match status" value="1"/>
</dbReference>
<evidence type="ECO:0000256" key="2">
    <source>
        <dbReference type="ARBA" id="ARBA00023163"/>
    </source>
</evidence>
<dbReference type="GO" id="GO:0003677">
    <property type="term" value="F:DNA binding"/>
    <property type="evidence" value="ECO:0007669"/>
    <property type="project" value="InterPro"/>
</dbReference>
<dbReference type="EMBL" id="RZGK01000017">
    <property type="protein sequence ID" value="KAF9692747.1"/>
    <property type="molecule type" value="Genomic_DNA"/>
</dbReference>
<name>A0A8H7IXM5_9PLEO</name>
<evidence type="ECO:0000256" key="4">
    <source>
        <dbReference type="SAM" id="Phobius"/>
    </source>
</evidence>
<reference evidence="6" key="1">
    <citation type="submission" date="2018-12" db="EMBL/GenBank/DDBJ databases">
        <authorList>
            <person name="Syme R.A."/>
            <person name="Farfan-Caceres L."/>
            <person name="Lichtenzveig J."/>
        </authorList>
    </citation>
    <scope>NUCLEOTIDE SEQUENCE</scope>
    <source>
        <strain evidence="6">Al4</strain>
    </source>
</reference>
<evidence type="ECO:0000256" key="3">
    <source>
        <dbReference type="ARBA" id="ARBA00023242"/>
    </source>
</evidence>
<dbReference type="SMART" id="SM00906">
    <property type="entry name" value="Fungal_trans"/>
    <property type="match status" value="1"/>
</dbReference>
<keyword evidence="4" id="KW-1133">Transmembrane helix</keyword>
<dbReference type="OrthoDB" id="3266505at2759"/>
<organism evidence="6 7">
    <name type="scientific">Ascochyta lentis</name>
    <dbReference type="NCBI Taxonomy" id="205686"/>
    <lineage>
        <taxon>Eukaryota</taxon>
        <taxon>Fungi</taxon>
        <taxon>Dikarya</taxon>
        <taxon>Ascomycota</taxon>
        <taxon>Pezizomycotina</taxon>
        <taxon>Dothideomycetes</taxon>
        <taxon>Pleosporomycetidae</taxon>
        <taxon>Pleosporales</taxon>
        <taxon>Pleosporineae</taxon>
        <taxon>Didymellaceae</taxon>
        <taxon>Ascochyta</taxon>
    </lineage>
</organism>
<dbReference type="GO" id="GO:0006351">
    <property type="term" value="P:DNA-templated transcription"/>
    <property type="evidence" value="ECO:0007669"/>
    <property type="project" value="InterPro"/>
</dbReference>
<feature type="transmembrane region" description="Helical" evidence="4">
    <location>
        <begin position="35"/>
        <end position="56"/>
    </location>
</feature>
<dbReference type="InterPro" id="IPR007219">
    <property type="entry name" value="XnlR_reg_dom"/>
</dbReference>
<keyword evidence="3" id="KW-0539">Nucleus</keyword>
<evidence type="ECO:0000313" key="7">
    <source>
        <dbReference type="Proteomes" id="UP000651452"/>
    </source>
</evidence>